<feature type="transmembrane region" description="Helical" evidence="2">
    <location>
        <begin position="529"/>
        <end position="548"/>
    </location>
</feature>
<gene>
    <name evidence="3" type="ORF">UU41_C0003G0022</name>
</gene>
<evidence type="ECO:0000256" key="2">
    <source>
        <dbReference type="SAM" id="Phobius"/>
    </source>
</evidence>
<feature type="compositionally biased region" description="Polar residues" evidence="1">
    <location>
        <begin position="467"/>
        <end position="476"/>
    </location>
</feature>
<protein>
    <submittedName>
        <fullName evidence="3">Uncharacterized protein</fullName>
    </submittedName>
</protein>
<feature type="transmembrane region" description="Helical" evidence="2">
    <location>
        <begin position="569"/>
        <end position="590"/>
    </location>
</feature>
<feature type="region of interest" description="Disordered" evidence="1">
    <location>
        <begin position="607"/>
        <end position="627"/>
    </location>
</feature>
<reference evidence="3 4" key="1">
    <citation type="journal article" date="2015" name="Nature">
        <title>rRNA introns, odd ribosomes, and small enigmatic genomes across a large radiation of phyla.</title>
        <authorList>
            <person name="Brown C.T."/>
            <person name="Hug L.A."/>
            <person name="Thomas B.C."/>
            <person name="Sharon I."/>
            <person name="Castelle C.J."/>
            <person name="Singh A."/>
            <person name="Wilkins M.J."/>
            <person name="Williams K.H."/>
            <person name="Banfield J.F."/>
        </authorList>
    </citation>
    <scope>NUCLEOTIDE SEQUENCE [LARGE SCALE GENOMIC DNA]</scope>
</reference>
<feature type="region of interest" description="Disordered" evidence="1">
    <location>
        <begin position="459"/>
        <end position="490"/>
    </location>
</feature>
<sequence length="801" mass="88758">MLNTINKIQKLSLGLLLICFYLVFFVVPVSAGEDDVCEIKITRNTLFNTSETISNNIADKKIYPFDESITIELEINDSNPVNKKVFNHSIESHFYGLYAVSGDKQWWVEQDRKPIMVNGSNNKIVFRFNRSSRMEDANGYDGFINRYIIPQREMASADWFSEVIQFKVVGTTIKSDLENERKNIPTHCTFSLRPTNQCNHIDGHTITTDKGLFTVNFQNPLIRNSGFLKENFSFSRFIDKDAFDVKPASGLLNGSNVLIGLNETDAPAYFNGTQTADLLYQQKRMCEFRYTPINEEFIEDLSKCSIVPEKDSDNQFSGRLTIKDFPKKILSANNEDWININSFGQNDGSVQETKTQVVFLPSSEYGQITLGNTAAQGLKKITNLQFIQSVCTDGNKCFVIDGRIDPNSITVPTYNFNNQYTAVLMYHTKRINIEEAYYMVPSCSATFTSTNAGITIAPTPTLDMRNTDPNDQSNENPPIDTKKICADKDNPNTKNINEESDCEDCLGKGSAYTAFGCLPTSIEGFFKTVVFQLGLGLAGGIAFLLMLWGSFTILISQGDPQQIQRGREIIVSAIAGLLLIIFSMVIMQFLGYNVLRIPGFGPSEEGSGNGSASVIPTGDPAFNQTYTPPTPTPTKVIPAVNPNLSISLINPSSPRSIPNNTQVQFTVIGPNVPLTLEYSVLTSNGNPYLCFPVDWKLNIGEAQDKGGVTIHTPRLNLPDGSYKIAMYPSTTDGQSTCTHAVDTTPITTFDFSIQDISTSTQCEIKTVRSGGCYVENVCDPRPNCEPVVTNDDGSMDIKCCY</sequence>
<organism evidence="3 4">
    <name type="scientific">Candidatus Roizmanbacteria bacterium GW2011_GWA1_41_13</name>
    <dbReference type="NCBI Taxonomy" id="1618474"/>
    <lineage>
        <taxon>Bacteria</taxon>
        <taxon>Candidatus Roizmaniibacteriota</taxon>
    </lineage>
</organism>
<dbReference type="EMBL" id="LCAN01000003">
    <property type="protein sequence ID" value="KKR94803.1"/>
    <property type="molecule type" value="Genomic_DNA"/>
</dbReference>
<keyword evidence="2" id="KW-1133">Transmembrane helix</keyword>
<proteinExistence type="predicted"/>
<dbReference type="Proteomes" id="UP000034961">
    <property type="component" value="Unassembled WGS sequence"/>
</dbReference>
<keyword evidence="2" id="KW-0472">Membrane</keyword>
<name>A0A0G0V1K1_9BACT</name>
<dbReference type="AlphaFoldDB" id="A0A0G0V1K1"/>
<keyword evidence="2" id="KW-0812">Transmembrane</keyword>
<evidence type="ECO:0000313" key="3">
    <source>
        <dbReference type="EMBL" id="KKR94803.1"/>
    </source>
</evidence>
<evidence type="ECO:0000256" key="1">
    <source>
        <dbReference type="SAM" id="MobiDB-lite"/>
    </source>
</evidence>
<accession>A0A0G0V1K1</accession>
<feature type="compositionally biased region" description="Basic and acidic residues" evidence="1">
    <location>
        <begin position="480"/>
        <end position="490"/>
    </location>
</feature>
<comment type="caution">
    <text evidence="3">The sequence shown here is derived from an EMBL/GenBank/DDBJ whole genome shotgun (WGS) entry which is preliminary data.</text>
</comment>
<evidence type="ECO:0000313" key="4">
    <source>
        <dbReference type="Proteomes" id="UP000034961"/>
    </source>
</evidence>